<dbReference type="Proteomes" id="UP000256514">
    <property type="component" value="Unassembled WGS sequence"/>
</dbReference>
<dbReference type="AlphaFoldDB" id="A0A3D8IMB8"/>
<dbReference type="Gene3D" id="3.40.91.50">
    <property type="match status" value="1"/>
</dbReference>
<comment type="caution">
    <text evidence="1">The sequence shown here is derived from an EMBL/GenBank/DDBJ whole genome shotgun (WGS) entry which is preliminary data.</text>
</comment>
<dbReference type="RefSeq" id="WP_115571502.1">
    <property type="nucleotide sequence ID" value="NZ_NXLT01000007.1"/>
</dbReference>
<name>A0A3D8IMB8_9HELI</name>
<dbReference type="OrthoDB" id="5314016at2"/>
<keyword evidence="1" id="KW-0540">Nuclease</keyword>
<organism evidence="1 2">
    <name type="scientific">Helicobacter equorum</name>
    <dbReference type="NCBI Taxonomy" id="361872"/>
    <lineage>
        <taxon>Bacteria</taxon>
        <taxon>Pseudomonadati</taxon>
        <taxon>Campylobacterota</taxon>
        <taxon>Epsilonproteobacteria</taxon>
        <taxon>Campylobacterales</taxon>
        <taxon>Helicobacteraceae</taxon>
        <taxon>Helicobacter</taxon>
    </lineage>
</organism>
<accession>A0A3D8IMB8</accession>
<sequence length="630" mass="73608">MEVKYSYFGNTSNRVKNLLYNFETQLVLFDELFKNASQDDVWSNDSELQIRYLELLEQHNLLKSKNKTTHLGTKDARVKSAPLENYGLIKRKEKLITEQGYELLKLIENQSYKEKNDFLQIDLISLFFLKSSFLFQKDNVKGLFLKYIKVFRYFNGSLSRNIFYLLPLVDNFENIETFCKCAKNGSIINEILDNNQNFKNDLESFLKDLQKDSLDTKYFTTAKGDKSAKDIIEALKIFLDFRQSNNKAILNGFLKSKDTKYKRFKELYLGYICYKTKIDDKIEQLSHFCEGDILNFGKRFFRFIATSKIQSNLNDYLDLNKRHLKLTGIFDFSKDCVSVSIIFKTILKHSKSEIILNTIAQNAISKDMLSDYFNDSEMKSLLEEFGIKNPKDLSNYKTNLDNQKLDILLKERFSKDKICEILSLFNNRNNDEKIFNLVTTEATIPTIFEYIIAIAWCYIDNFNKNRILEAGLSLDSEMLPKSHAIGGNADFVYRYKNHHLMIEVTLTEKTNQRRAEMESVSRHLGNLLLGLEGKTQAQSYGIFIAPYLDKNVLNDFRSRLHCYYENSTSFICGMKILPLSVDDLKIILETNCTYNDLLEYFYKLLDSKNTWGSKWYNDEIVPFIKGLINA</sequence>
<dbReference type="InterPro" id="IPR018573">
    <property type="entry name" value="Restrct_endonuc_II_AlwI"/>
</dbReference>
<keyword evidence="1" id="KW-0255">Endonuclease</keyword>
<dbReference type="EMBL" id="NXLT01000007">
    <property type="protein sequence ID" value="RDU66332.1"/>
    <property type="molecule type" value="Genomic_DNA"/>
</dbReference>
<keyword evidence="1" id="KW-0378">Hydrolase</keyword>
<keyword evidence="2" id="KW-1185">Reference proteome</keyword>
<dbReference type="Pfam" id="PF09491">
    <property type="entry name" value="RE_AlwI"/>
    <property type="match status" value="1"/>
</dbReference>
<dbReference type="GO" id="GO:0004519">
    <property type="term" value="F:endonuclease activity"/>
    <property type="evidence" value="ECO:0007669"/>
    <property type="project" value="UniProtKB-KW"/>
</dbReference>
<proteinExistence type="predicted"/>
<evidence type="ECO:0000313" key="1">
    <source>
        <dbReference type="EMBL" id="RDU66332.1"/>
    </source>
</evidence>
<reference evidence="1 2" key="1">
    <citation type="submission" date="2018-04" db="EMBL/GenBank/DDBJ databases">
        <title>Novel Campyloabacter and Helicobacter Species and Strains.</title>
        <authorList>
            <person name="Mannion A.J."/>
            <person name="Shen Z."/>
            <person name="Fox J.G."/>
        </authorList>
    </citation>
    <scope>NUCLEOTIDE SEQUENCE [LARGE SCALE GENOMIC DNA]</scope>
    <source>
        <strain evidence="1 2">MIT 12-6600</strain>
    </source>
</reference>
<evidence type="ECO:0000313" key="2">
    <source>
        <dbReference type="Proteomes" id="UP000256514"/>
    </source>
</evidence>
<gene>
    <name evidence="1" type="ORF">CQA54_07625</name>
</gene>
<protein>
    <submittedName>
        <fullName evidence="1">AlwI family type II restriction endonuclease</fullName>
    </submittedName>
</protein>